<organism evidence="7 8">
    <name type="scientific">Coleophoma crateriformis</name>
    <dbReference type="NCBI Taxonomy" id="565419"/>
    <lineage>
        <taxon>Eukaryota</taxon>
        <taxon>Fungi</taxon>
        <taxon>Dikarya</taxon>
        <taxon>Ascomycota</taxon>
        <taxon>Pezizomycotina</taxon>
        <taxon>Leotiomycetes</taxon>
        <taxon>Helotiales</taxon>
        <taxon>Dermateaceae</taxon>
        <taxon>Coleophoma</taxon>
    </lineage>
</organism>
<keyword evidence="4" id="KW-0539">Nucleus</keyword>
<proteinExistence type="inferred from homology"/>
<gene>
    <name evidence="7" type="ORF">BP5796_13026</name>
</gene>
<evidence type="ECO:0000259" key="6">
    <source>
        <dbReference type="PROSITE" id="PS50006"/>
    </source>
</evidence>
<dbReference type="Proteomes" id="UP000256328">
    <property type="component" value="Unassembled WGS sequence"/>
</dbReference>
<dbReference type="PANTHER" id="PTHR12162">
    <property type="entry name" value="NIBRIN-RELATED"/>
    <property type="match status" value="1"/>
</dbReference>
<evidence type="ECO:0000256" key="2">
    <source>
        <dbReference type="ARBA" id="ARBA00022763"/>
    </source>
</evidence>
<sequence>MWVLEELEGHVFCGARFIFGRTLKNGGEQFIILDKTVSRKQSIVEVSPIGNATIRSPPEVTITDVGSKYGTFLDGKQIHSKTPLLKTYHIIQLGRCKSHFRYAAWN</sequence>
<dbReference type="GO" id="GO:0000724">
    <property type="term" value="P:double-strand break repair via homologous recombination"/>
    <property type="evidence" value="ECO:0007669"/>
    <property type="project" value="TreeGrafter"/>
</dbReference>
<evidence type="ECO:0000313" key="7">
    <source>
        <dbReference type="EMBL" id="RDW56959.1"/>
    </source>
</evidence>
<dbReference type="InterPro" id="IPR040227">
    <property type="entry name" value="Nibrin-rel"/>
</dbReference>
<dbReference type="PROSITE" id="PS50006">
    <property type="entry name" value="FHA_DOMAIN"/>
    <property type="match status" value="1"/>
</dbReference>
<dbReference type="OrthoDB" id="552194at2759"/>
<dbReference type="InterPro" id="IPR008984">
    <property type="entry name" value="SMAD_FHA_dom_sf"/>
</dbReference>
<dbReference type="EMBL" id="PDLN01000024">
    <property type="protein sequence ID" value="RDW56959.1"/>
    <property type="molecule type" value="Genomic_DNA"/>
</dbReference>
<keyword evidence="2" id="KW-0227">DNA damage</keyword>
<reference evidence="7 8" key="1">
    <citation type="journal article" date="2018" name="IMA Fungus">
        <title>IMA Genome-F 9: Draft genome sequence of Annulohypoxylon stygium, Aspergillus mulundensis, Berkeleyomyces basicola (syn. Thielaviopsis basicola), Ceratocystis smalleyi, two Cercospora beticola strains, Coleophoma cylindrospora, Fusarium fracticaudum, Phialophora cf. hyalina, and Morchella septimelata.</title>
        <authorList>
            <person name="Wingfield B.D."/>
            <person name="Bills G.F."/>
            <person name="Dong Y."/>
            <person name="Huang W."/>
            <person name="Nel W.J."/>
            <person name="Swalarsk-Parry B.S."/>
            <person name="Vaghefi N."/>
            <person name="Wilken P.M."/>
            <person name="An Z."/>
            <person name="de Beer Z.W."/>
            <person name="De Vos L."/>
            <person name="Chen L."/>
            <person name="Duong T.A."/>
            <person name="Gao Y."/>
            <person name="Hammerbacher A."/>
            <person name="Kikkert J.R."/>
            <person name="Li Y."/>
            <person name="Li H."/>
            <person name="Li K."/>
            <person name="Li Q."/>
            <person name="Liu X."/>
            <person name="Ma X."/>
            <person name="Naidoo K."/>
            <person name="Pethybridge S.J."/>
            <person name="Sun J."/>
            <person name="Steenkamp E.T."/>
            <person name="van der Nest M.A."/>
            <person name="van Wyk S."/>
            <person name="Wingfield M.J."/>
            <person name="Xiong C."/>
            <person name="Yue Q."/>
            <person name="Zhang X."/>
        </authorList>
    </citation>
    <scope>NUCLEOTIDE SEQUENCE [LARGE SCALE GENOMIC DNA]</scope>
    <source>
        <strain evidence="7 8">BP5796</strain>
    </source>
</reference>
<dbReference type="SUPFAM" id="SSF49879">
    <property type="entry name" value="SMAD/FHA domain"/>
    <property type="match status" value="1"/>
</dbReference>
<accession>A0A3D8Q555</accession>
<dbReference type="InterPro" id="IPR000253">
    <property type="entry name" value="FHA_dom"/>
</dbReference>
<dbReference type="Gene3D" id="2.60.200.20">
    <property type="match status" value="1"/>
</dbReference>
<comment type="subcellular location">
    <subcellularLocation>
        <location evidence="1">Nucleus</location>
    </subcellularLocation>
</comment>
<feature type="domain" description="FHA" evidence="6">
    <location>
        <begin position="17"/>
        <end position="78"/>
    </location>
</feature>
<keyword evidence="8" id="KW-1185">Reference proteome</keyword>
<dbReference type="PANTHER" id="PTHR12162:SF0">
    <property type="entry name" value="NIBRIN"/>
    <property type="match status" value="1"/>
</dbReference>
<comment type="caution">
    <text evidence="7">The sequence shown here is derived from an EMBL/GenBank/DDBJ whole genome shotgun (WGS) entry which is preliminary data.</text>
</comment>
<keyword evidence="3" id="KW-0234">DNA repair</keyword>
<dbReference type="GO" id="GO:0030870">
    <property type="term" value="C:Mre11 complex"/>
    <property type="evidence" value="ECO:0007669"/>
    <property type="project" value="InterPro"/>
</dbReference>
<dbReference type="GO" id="GO:0007095">
    <property type="term" value="P:mitotic G2 DNA damage checkpoint signaling"/>
    <property type="evidence" value="ECO:0007669"/>
    <property type="project" value="InterPro"/>
</dbReference>
<comment type="similarity">
    <text evidence="5">Belongs to the Nibrin family.</text>
</comment>
<evidence type="ECO:0000313" key="8">
    <source>
        <dbReference type="Proteomes" id="UP000256328"/>
    </source>
</evidence>
<evidence type="ECO:0000256" key="1">
    <source>
        <dbReference type="ARBA" id="ARBA00004123"/>
    </source>
</evidence>
<evidence type="ECO:0000256" key="3">
    <source>
        <dbReference type="ARBA" id="ARBA00023204"/>
    </source>
</evidence>
<name>A0A3D8Q555_9HELO</name>
<evidence type="ECO:0000256" key="4">
    <source>
        <dbReference type="ARBA" id="ARBA00023242"/>
    </source>
</evidence>
<evidence type="ECO:0000256" key="5">
    <source>
        <dbReference type="ARBA" id="ARBA00044757"/>
    </source>
</evidence>
<dbReference type="Pfam" id="PF00498">
    <property type="entry name" value="FHA"/>
    <property type="match status" value="1"/>
</dbReference>
<dbReference type="AlphaFoldDB" id="A0A3D8Q555"/>
<protein>
    <recommendedName>
        <fullName evidence="6">FHA domain-containing protein</fullName>
    </recommendedName>
</protein>
<dbReference type="GO" id="GO:0003684">
    <property type="term" value="F:damaged DNA binding"/>
    <property type="evidence" value="ECO:0007669"/>
    <property type="project" value="TreeGrafter"/>
</dbReference>